<proteinExistence type="predicted"/>
<protein>
    <submittedName>
        <fullName evidence="1">Uncharacterized protein</fullName>
    </submittedName>
</protein>
<keyword evidence="2" id="KW-1185">Reference proteome</keyword>
<reference evidence="1 2" key="1">
    <citation type="journal article" date="2015" name="Genome Biol. Evol.">
        <title>Phylogenomic analyses indicate that early fungi evolved digesting cell walls of algal ancestors of land plants.</title>
        <authorList>
            <person name="Chang Y."/>
            <person name="Wang S."/>
            <person name="Sekimoto S."/>
            <person name="Aerts A.L."/>
            <person name="Choi C."/>
            <person name="Clum A."/>
            <person name="LaButti K.M."/>
            <person name="Lindquist E.A."/>
            <person name="Yee Ngan C."/>
            <person name="Ohm R.A."/>
            <person name="Salamov A.A."/>
            <person name="Grigoriev I.V."/>
            <person name="Spatafora J.W."/>
            <person name="Berbee M.L."/>
        </authorList>
    </citation>
    <scope>NUCLEOTIDE SEQUENCE [LARGE SCALE GENOMIC DNA]</scope>
    <source>
        <strain evidence="1 2">NRRL 28638</strain>
    </source>
</reference>
<evidence type="ECO:0000313" key="2">
    <source>
        <dbReference type="Proteomes" id="UP000070444"/>
    </source>
</evidence>
<gene>
    <name evidence="1" type="ORF">CONCODRAFT_69976</name>
</gene>
<name>A0A137P8D6_CONC2</name>
<accession>A0A137P8D6</accession>
<evidence type="ECO:0000313" key="1">
    <source>
        <dbReference type="EMBL" id="KXN71242.1"/>
    </source>
</evidence>
<sequence length="164" mass="18005">MNFINSPFTNTDISALSSLGSFIQYNYTMIANTIPLSQPFTTDELSTIDSFASTLIPSSGKSSFVTLANSLIEFFTGNNDITSKVVANGVAIGKMYPNIINSASSLFTTMINYVKQKGMMEKLKLYGFYKQYKSQYSGYYSKASALVDKFSSAFPSLKNTPSLI</sequence>
<dbReference type="Proteomes" id="UP000070444">
    <property type="component" value="Unassembled WGS sequence"/>
</dbReference>
<dbReference type="EMBL" id="KQ964479">
    <property type="protein sequence ID" value="KXN71242.1"/>
    <property type="molecule type" value="Genomic_DNA"/>
</dbReference>
<dbReference type="AlphaFoldDB" id="A0A137P8D6"/>
<organism evidence="1 2">
    <name type="scientific">Conidiobolus coronatus (strain ATCC 28846 / CBS 209.66 / NRRL 28638)</name>
    <name type="common">Delacroixia coronata</name>
    <dbReference type="NCBI Taxonomy" id="796925"/>
    <lineage>
        <taxon>Eukaryota</taxon>
        <taxon>Fungi</taxon>
        <taxon>Fungi incertae sedis</taxon>
        <taxon>Zoopagomycota</taxon>
        <taxon>Entomophthoromycotina</taxon>
        <taxon>Entomophthoromycetes</taxon>
        <taxon>Entomophthorales</taxon>
        <taxon>Ancylistaceae</taxon>
        <taxon>Conidiobolus</taxon>
    </lineage>
</organism>